<evidence type="ECO:0000313" key="3">
    <source>
        <dbReference type="Proteomes" id="UP000619238"/>
    </source>
</evidence>
<dbReference type="InterPro" id="IPR018490">
    <property type="entry name" value="cNMP-bd_dom_sf"/>
</dbReference>
<evidence type="ECO:0000313" key="2">
    <source>
        <dbReference type="EMBL" id="MBC8753366.1"/>
    </source>
</evidence>
<protein>
    <submittedName>
        <fullName evidence="2">Crp/Fnr family transcriptional regulator</fullName>
    </submittedName>
</protein>
<name>A0ABR7Q4Q2_9FLAO</name>
<dbReference type="InterPro" id="IPR000595">
    <property type="entry name" value="cNMP-bd_dom"/>
</dbReference>
<accession>A0ABR7Q4Q2</accession>
<dbReference type="Gene3D" id="2.60.120.10">
    <property type="entry name" value="Jelly Rolls"/>
    <property type="match status" value="1"/>
</dbReference>
<evidence type="ECO:0000259" key="1">
    <source>
        <dbReference type="Pfam" id="PF00027"/>
    </source>
</evidence>
<dbReference type="RefSeq" id="WP_187560403.1">
    <property type="nucleotide sequence ID" value="NZ_JACGWS010000001.1"/>
</dbReference>
<dbReference type="EMBL" id="JACGWS010000001">
    <property type="protein sequence ID" value="MBC8753366.1"/>
    <property type="molecule type" value="Genomic_DNA"/>
</dbReference>
<keyword evidence="3" id="KW-1185">Reference proteome</keyword>
<sequence>MKEILQSYITLSDELYQLFLNSAKKKEAEKNQLLFYPQNVTRKCLFIESGLLRGYKLIDGKEYTHHFFTAEWFATDFESFLTNQPSTIFIETLTKVTYYEFEKETLLKLYAAHHPFEKLGRIIAEKAYLSTVEKLTSIQTLDLQERYKSLVQKNPDLFQKVPQKYIASYLGVSEQSLSRIKNKLIS</sequence>
<organism evidence="2 3">
    <name type="scientific">Kordia aestuariivivens</name>
    <dbReference type="NCBI Taxonomy" id="2759037"/>
    <lineage>
        <taxon>Bacteria</taxon>
        <taxon>Pseudomonadati</taxon>
        <taxon>Bacteroidota</taxon>
        <taxon>Flavobacteriia</taxon>
        <taxon>Flavobacteriales</taxon>
        <taxon>Flavobacteriaceae</taxon>
        <taxon>Kordia</taxon>
    </lineage>
</organism>
<dbReference type="InterPro" id="IPR014710">
    <property type="entry name" value="RmlC-like_jellyroll"/>
</dbReference>
<reference evidence="2 3" key="1">
    <citation type="submission" date="2020-07" db="EMBL/GenBank/DDBJ databases">
        <title>Description of Kordia aestuariivivens sp. nov., isolated from a tidal flat.</title>
        <authorList>
            <person name="Park S."/>
            <person name="Yoon J.-H."/>
        </authorList>
    </citation>
    <scope>NUCLEOTIDE SEQUENCE [LARGE SCALE GENOMIC DNA]</scope>
    <source>
        <strain evidence="2 3">YSTF-M3</strain>
    </source>
</reference>
<proteinExistence type="predicted"/>
<comment type="caution">
    <text evidence="2">The sequence shown here is derived from an EMBL/GenBank/DDBJ whole genome shotgun (WGS) entry which is preliminary data.</text>
</comment>
<dbReference type="Proteomes" id="UP000619238">
    <property type="component" value="Unassembled WGS sequence"/>
</dbReference>
<gene>
    <name evidence="2" type="ORF">H2O64_01705</name>
</gene>
<feature type="domain" description="Cyclic nucleotide-binding" evidence="1">
    <location>
        <begin position="26"/>
        <end position="112"/>
    </location>
</feature>
<dbReference type="SUPFAM" id="SSF51206">
    <property type="entry name" value="cAMP-binding domain-like"/>
    <property type="match status" value="1"/>
</dbReference>
<dbReference type="Pfam" id="PF00027">
    <property type="entry name" value="cNMP_binding"/>
    <property type="match status" value="1"/>
</dbReference>